<name>A0A149TKK7_9PROT</name>
<dbReference type="EMBL" id="LHZR01000100">
    <property type="protein sequence ID" value="KXV48879.1"/>
    <property type="molecule type" value="Genomic_DNA"/>
</dbReference>
<evidence type="ECO:0000313" key="2">
    <source>
        <dbReference type="Proteomes" id="UP000075636"/>
    </source>
</evidence>
<evidence type="ECO:0000313" key="1">
    <source>
        <dbReference type="EMBL" id="KXV48879.1"/>
    </source>
</evidence>
<accession>A0A149TKK7</accession>
<comment type="caution">
    <text evidence="1">The sequence shown here is derived from an EMBL/GenBank/DDBJ whole genome shotgun (WGS) entry which is preliminary data.</text>
</comment>
<dbReference type="STRING" id="318683.A0U94_05520"/>
<proteinExistence type="predicted"/>
<protein>
    <submittedName>
        <fullName evidence="1">Uncharacterized protein</fullName>
    </submittedName>
</protein>
<dbReference type="PATRIC" id="fig|318683.6.peg.2480"/>
<dbReference type="AlphaFoldDB" id="A0A149TKK7"/>
<gene>
    <name evidence="1" type="ORF">AD945_05935</name>
</gene>
<reference evidence="1 2" key="1">
    <citation type="submission" date="2015-06" db="EMBL/GenBank/DDBJ databases">
        <title>Improved classification and identification of acetic acid bacteria using matrix-assisted laser desorption/ionization time-of-flight mass spectrometry; Gluconobacter nephelii and Gluconobacter uchimurae are later heterotypic synonyms of Gluconobacter japonicus and Gluconobacter oxydans, respectively.</title>
        <authorList>
            <person name="Li L."/>
            <person name="Cleenwerck I."/>
            <person name="De Vuyst L."/>
            <person name="Vandamme P."/>
        </authorList>
    </citation>
    <scope>NUCLEOTIDE SEQUENCE [LARGE SCALE GENOMIC DNA]</scope>
    <source>
        <strain evidence="1 2">LMG 1768</strain>
    </source>
</reference>
<dbReference type="Proteomes" id="UP000075636">
    <property type="component" value="Unassembled WGS sequence"/>
</dbReference>
<sequence>MFGSLIRITSGSAITDGLVAFYLTGSLLHVASTLLGHMFSGLSAALTSDAASSLEGNTHVSSGKT</sequence>
<organism evidence="1 2">
    <name type="scientific">Gluconobacter albidus</name>
    <dbReference type="NCBI Taxonomy" id="318683"/>
    <lineage>
        <taxon>Bacteria</taxon>
        <taxon>Pseudomonadati</taxon>
        <taxon>Pseudomonadota</taxon>
        <taxon>Alphaproteobacteria</taxon>
        <taxon>Acetobacterales</taxon>
        <taxon>Acetobacteraceae</taxon>
        <taxon>Gluconobacter</taxon>
    </lineage>
</organism>